<evidence type="ECO:0000313" key="2">
    <source>
        <dbReference type="EMBL" id="WOK04979.1"/>
    </source>
</evidence>
<feature type="domain" description="Glycosyltransferase subfamily 4-like N-terminal" evidence="1">
    <location>
        <begin position="18"/>
        <end position="227"/>
    </location>
</feature>
<reference evidence="2 3" key="1">
    <citation type="journal article" date="2023" name="Microbiol. Resour. Announc.">
        <title>Complete Genome Sequence of Imperialibacter roseus strain P4T.</title>
        <authorList>
            <person name="Tizabi D.R."/>
            <person name="Bachvaroff T."/>
            <person name="Hill R.T."/>
        </authorList>
    </citation>
    <scope>NUCLEOTIDE SEQUENCE [LARGE SCALE GENOMIC DNA]</scope>
    <source>
        <strain evidence="2 3">P4T</strain>
    </source>
</reference>
<keyword evidence="2" id="KW-0808">Transferase</keyword>
<dbReference type="RefSeq" id="WP_317487776.1">
    <property type="nucleotide sequence ID" value="NZ_CP136051.1"/>
</dbReference>
<protein>
    <submittedName>
        <fullName evidence="2">Glycosyltransferase</fullName>
        <ecNumber evidence="2">2.4.-.-</ecNumber>
    </submittedName>
</protein>
<evidence type="ECO:0000259" key="1">
    <source>
        <dbReference type="Pfam" id="PF13579"/>
    </source>
</evidence>
<dbReference type="EC" id="2.4.-.-" evidence="2"/>
<keyword evidence="3" id="KW-1185">Reference proteome</keyword>
<dbReference type="GO" id="GO:0016757">
    <property type="term" value="F:glycosyltransferase activity"/>
    <property type="evidence" value="ECO:0007669"/>
    <property type="project" value="UniProtKB-KW"/>
</dbReference>
<dbReference type="Gene3D" id="3.40.50.2000">
    <property type="entry name" value="Glycogen Phosphorylase B"/>
    <property type="match status" value="1"/>
</dbReference>
<gene>
    <name evidence="2" type="ORF">RT717_18010</name>
</gene>
<dbReference type="InterPro" id="IPR028098">
    <property type="entry name" value="Glyco_trans_4-like_N"/>
</dbReference>
<keyword evidence="2" id="KW-0328">Glycosyltransferase</keyword>
<dbReference type="Pfam" id="PF13579">
    <property type="entry name" value="Glyco_trans_4_4"/>
    <property type="match status" value="1"/>
</dbReference>
<proteinExistence type="predicted"/>
<sequence>MKKLKVLIVTYYWPPSAGGGVQRWLKLSSHLPEFGVEPIIFTPENPAFSLKDDTLMREVADNLEVWKFPIWEPLKYFGKDGQPRQGQVLEKKKKGFLDTFLIWARATFFIPDPRVFWVRPSVRFLAPMIKSNNIDLIITTGPPHSMHLIGMKLQKKTGVKWVADFRDPWSQWDILDKLGVKGWARKRHSFLEQKVIKNCDLLITVSNAWAADFSRLGATKTFVLTNGYDEHAMESEKPTVPGGKFRLAHIGMLNEMRNPLVLWEVLSELCVENREFATSLEIYLAGILSDQVIASIEAFPELKGKLAVDGYLSHGSARRAMKTSTVQLLVMNDSGNAKGHIPGKFFEYLEAKRPILAIGDSAGDVAKIIEDTGAGACLGFNDKVGVRRALEKQFADFKADQPFAPKHFDKYARRSLAMKLSNRLFEIFIDNKR</sequence>
<accession>A0ABZ0ILB8</accession>
<organism evidence="2 3">
    <name type="scientific">Imperialibacter roseus</name>
    <dbReference type="NCBI Taxonomy" id="1324217"/>
    <lineage>
        <taxon>Bacteria</taxon>
        <taxon>Pseudomonadati</taxon>
        <taxon>Bacteroidota</taxon>
        <taxon>Cytophagia</taxon>
        <taxon>Cytophagales</taxon>
        <taxon>Flammeovirgaceae</taxon>
        <taxon>Imperialibacter</taxon>
    </lineage>
</organism>
<dbReference type="SUPFAM" id="SSF53756">
    <property type="entry name" value="UDP-Glycosyltransferase/glycogen phosphorylase"/>
    <property type="match status" value="1"/>
</dbReference>
<name>A0ABZ0ILB8_9BACT</name>
<dbReference type="Proteomes" id="UP001302349">
    <property type="component" value="Chromosome"/>
</dbReference>
<evidence type="ECO:0000313" key="3">
    <source>
        <dbReference type="Proteomes" id="UP001302349"/>
    </source>
</evidence>
<dbReference type="EMBL" id="CP136051">
    <property type="protein sequence ID" value="WOK04979.1"/>
    <property type="molecule type" value="Genomic_DNA"/>
</dbReference>